<dbReference type="InterPro" id="IPR006311">
    <property type="entry name" value="TAT_signal"/>
</dbReference>
<evidence type="ECO:0000313" key="3">
    <source>
        <dbReference type="EMBL" id="ADP82059.1"/>
    </source>
</evidence>
<evidence type="ECO:0000256" key="1">
    <source>
        <dbReference type="SAM" id="MobiDB-lite"/>
    </source>
</evidence>
<dbReference type="Pfam" id="PF24346">
    <property type="entry name" value="DUF7507"/>
    <property type="match status" value="3"/>
</dbReference>
<dbReference type="InParanoid" id="E3J811"/>
<evidence type="ECO:0000313" key="4">
    <source>
        <dbReference type="Proteomes" id="UP000002484"/>
    </source>
</evidence>
<protein>
    <submittedName>
        <fullName evidence="3">Conserved repeat domain protein</fullName>
    </submittedName>
</protein>
<reference evidence="3 4" key="1">
    <citation type="submission" date="2010-10" db="EMBL/GenBank/DDBJ databases">
        <title>Complete sequence of Frankia sp. EuI1c.</title>
        <authorList>
            <consortium name="US DOE Joint Genome Institute"/>
            <person name="Lucas S."/>
            <person name="Copeland A."/>
            <person name="Lapidus A."/>
            <person name="Cheng J.-F."/>
            <person name="Bruce D."/>
            <person name="Goodwin L."/>
            <person name="Pitluck S."/>
            <person name="Chertkov O."/>
            <person name="Detter J.C."/>
            <person name="Han C."/>
            <person name="Tapia R."/>
            <person name="Land M."/>
            <person name="Hauser L."/>
            <person name="Jeffries C."/>
            <person name="Kyrpides N."/>
            <person name="Ivanova N."/>
            <person name="Mikhailova N."/>
            <person name="Beauchemin N."/>
            <person name="Sen A."/>
            <person name="Sur S.A."/>
            <person name="Gtari M."/>
            <person name="Wall L."/>
            <person name="Tisa L."/>
            <person name="Woyke T."/>
        </authorList>
    </citation>
    <scope>NUCLEOTIDE SEQUENCE [LARGE SCALE GENOMIC DNA]</scope>
    <source>
        <strain evidence="4">DSM 45817 / CECT 9037 / EuI1c</strain>
    </source>
</reference>
<feature type="domain" description="DUF7507" evidence="2">
    <location>
        <begin position="171"/>
        <end position="270"/>
    </location>
</feature>
<dbReference type="OrthoDB" id="3584537at2"/>
<dbReference type="PROSITE" id="PS51318">
    <property type="entry name" value="TAT"/>
    <property type="match status" value="1"/>
</dbReference>
<name>E3J811_PSEI1</name>
<accession>E3J811</accession>
<feature type="compositionally biased region" description="Basic and acidic residues" evidence="1">
    <location>
        <begin position="1"/>
        <end position="11"/>
    </location>
</feature>
<dbReference type="KEGG" id="fri:FraEuI1c_4058"/>
<dbReference type="eggNOG" id="COG1361">
    <property type="taxonomic scope" value="Bacteria"/>
</dbReference>
<feature type="region of interest" description="Disordered" evidence="1">
    <location>
        <begin position="1"/>
        <end position="22"/>
    </location>
</feature>
<dbReference type="InterPro" id="IPR055354">
    <property type="entry name" value="DUF7507"/>
</dbReference>
<dbReference type="InterPro" id="IPR047589">
    <property type="entry name" value="DUF11_rpt"/>
</dbReference>
<dbReference type="STRING" id="298654.FraEuI1c_4058"/>
<dbReference type="AlphaFoldDB" id="E3J811"/>
<feature type="domain" description="DUF7507" evidence="2">
    <location>
        <begin position="62"/>
        <end position="159"/>
    </location>
</feature>
<dbReference type="HOGENOM" id="CLU_661834_0_0_11"/>
<organism evidence="3 4">
    <name type="scientific">Pseudofrankia inefficax (strain DSM 45817 / CECT 9037 / DDB 130130 / EuI1c)</name>
    <name type="common">Frankia inefficax</name>
    <dbReference type="NCBI Taxonomy" id="298654"/>
    <lineage>
        <taxon>Bacteria</taxon>
        <taxon>Bacillati</taxon>
        <taxon>Actinomycetota</taxon>
        <taxon>Actinomycetes</taxon>
        <taxon>Frankiales</taxon>
        <taxon>Frankiaceae</taxon>
        <taxon>Pseudofrankia</taxon>
    </lineage>
</organism>
<evidence type="ECO:0000259" key="2">
    <source>
        <dbReference type="Pfam" id="PF24346"/>
    </source>
</evidence>
<keyword evidence="4" id="KW-1185">Reference proteome</keyword>
<proteinExistence type="predicted"/>
<sequence length="415" mass="41411" precursor="true">MSTRSPSDRPGHGTSPGGRSLAARRRGAAVLLAAAACAGALGAGSPSAAAAAPPAPPAAPGPSISLTMSPLAVSFASAGIRVFFHYTITNTGGQTLTEVTVRNSVSSQGVNCVQRTLGPGQATDCFDAHTTTAADVAAGGVTNTATATGLPPTGTVVTSAPVSATVPARAAPALALIKNNYLVGTYEAGRAIPYLYGVENTGNVTLTGIAVHDPQPGLTGLRCQGTTVAPGELIPCFAAYTPTAADVAAGHITDTATASAVAPDTATITSNTATWTIYGPQPWLSITKTVSPATYTAGTRLRFTYTYANAGNTPLAKVTVTDTLPGLAPNDCPVLDIYISDSWTCSATYIATAADVRAGSITNSATVSGTTLTGPPTPVTAGPATATAFAGGSVTPPNQGRPIFLPLPYPFPLGR</sequence>
<dbReference type="Proteomes" id="UP000002484">
    <property type="component" value="Chromosome"/>
</dbReference>
<dbReference type="NCBIfam" id="TIGR01451">
    <property type="entry name" value="B_ant_repeat"/>
    <property type="match status" value="1"/>
</dbReference>
<feature type="domain" description="DUF7507" evidence="2">
    <location>
        <begin position="281"/>
        <end position="377"/>
    </location>
</feature>
<dbReference type="EMBL" id="CP002299">
    <property type="protein sequence ID" value="ADP82059.1"/>
    <property type="molecule type" value="Genomic_DNA"/>
</dbReference>
<gene>
    <name evidence="3" type="ordered locus">FraEuI1c_4058</name>
</gene>